<feature type="compositionally biased region" description="Basic and acidic residues" evidence="1">
    <location>
        <begin position="17"/>
        <end position="38"/>
    </location>
</feature>
<sequence length="966" mass="101311">MRLANPQIEGAEQLQPWERKRNEVQEQRKKAAREKLEAEGAAGSSADDALEDAPHAELGKFQHELVVAVCCALARDASKSCALVFVPGMADIGDLTDRLEARGGAYVGDVAGTAAELRRFECVPVHSELPHEDQARAFAPATDGRFKVVLATNSAESSVTLPDCDDVLDLGAHKALRYDAASHRAVLAPAWVSRASATQRAGRTGRVRPGRCWRLYGKRRFDDALRDHEVSEIHRQPLDAVVLNLRAMIDAPVGPLLASTLEPPKTRHVERALAALRDAGLLGAPERSANAAASAEGALTPTGAFVAALGVDLRLGRLVALGVALGVGPLATGAAAALSLPKSPLRSANPLVHGDPGEYNSLVRDGLLARAAFDGGDYCEPAALMRLERAYAAAPDKHAFCRRHCVAHGRARQSSRPRPRAAPGDGARDLRARHVLGLFPPECLFRYDAGVRTTFTSARPSQAPRRAVVAALHDLAAHFSLSGAWCVFPAHAAAFDGELAPDPRGGGRGRGRRQAASAAASGAVAAWVARDVLDVPGAAELLDAVFDRRVVDAAARRYDDECAREGYSYLVLLETSASKARLKDLRSLLEALPAAVHCCYGARHEGVAATASFGGADARDDAKLEIRWAPQILRGKPALRFAPDGEKGRQAWESGEPRPPLLNDLPVGARLLSAMAMGYRDNQLRVWADRPGGPPRYPGLPPEPPSRRAVAVKLDVPKPAWKLVFAPASAGASAPPSAQVLTPFHSLAAVAVHHAADDRDATVYAVAGAMVDTAGGGARAESVTVLPPGDEWLGLALRCARDPRSLPPDALEAKLAKAARPDLARAADAFRDAAGAALRGRARPDAASGAALLAGLAAVFRPWLPAAAADDALAARLERLGPPSAGAVPAHLARGAIAQILARAPGRALAFPMLDASFARAVGFPLSPSALAEHTGEPCPDLGAWLLAIPGVSHDRGVVSLAPGAP</sequence>
<name>F0Y2V3_AURAN</name>
<dbReference type="PANTHER" id="PTHR18934">
    <property type="entry name" value="ATP-DEPENDENT RNA HELICASE"/>
    <property type="match status" value="1"/>
</dbReference>
<dbReference type="KEGG" id="aaf:AURANDRAFT_62734"/>
<dbReference type="InterPro" id="IPR001650">
    <property type="entry name" value="Helicase_C-like"/>
</dbReference>
<dbReference type="OrthoDB" id="66977at2759"/>
<evidence type="ECO:0000256" key="1">
    <source>
        <dbReference type="SAM" id="MobiDB-lite"/>
    </source>
</evidence>
<keyword evidence="4" id="KW-1185">Reference proteome</keyword>
<dbReference type="SMART" id="SM00490">
    <property type="entry name" value="HELICc"/>
    <property type="match status" value="1"/>
</dbReference>
<dbReference type="eggNOG" id="KOG0920">
    <property type="taxonomic scope" value="Eukaryota"/>
</dbReference>
<dbReference type="PROSITE" id="PS51194">
    <property type="entry name" value="HELICASE_CTER"/>
    <property type="match status" value="1"/>
</dbReference>
<dbReference type="InParanoid" id="F0Y2V3"/>
<dbReference type="AlphaFoldDB" id="F0Y2V3"/>
<dbReference type="InterPro" id="IPR027417">
    <property type="entry name" value="P-loop_NTPase"/>
</dbReference>
<dbReference type="GeneID" id="20224031"/>
<protein>
    <recommendedName>
        <fullName evidence="2">Helicase C-terminal domain-containing protein</fullName>
    </recommendedName>
</protein>
<dbReference type="RefSeq" id="XP_009035162.1">
    <property type="nucleotide sequence ID" value="XM_009036914.1"/>
</dbReference>
<dbReference type="Proteomes" id="UP000002729">
    <property type="component" value="Unassembled WGS sequence"/>
</dbReference>
<organism evidence="4">
    <name type="scientific">Aureococcus anophagefferens</name>
    <name type="common">Harmful bloom alga</name>
    <dbReference type="NCBI Taxonomy" id="44056"/>
    <lineage>
        <taxon>Eukaryota</taxon>
        <taxon>Sar</taxon>
        <taxon>Stramenopiles</taxon>
        <taxon>Ochrophyta</taxon>
        <taxon>Pelagophyceae</taxon>
        <taxon>Pelagomonadales</taxon>
        <taxon>Pelagomonadaceae</taxon>
        <taxon>Aureococcus</taxon>
    </lineage>
</organism>
<feature type="domain" description="Helicase C-terminal" evidence="2">
    <location>
        <begin position="73"/>
        <end position="249"/>
    </location>
</feature>
<dbReference type="Pfam" id="PF00271">
    <property type="entry name" value="Helicase_C"/>
    <property type="match status" value="1"/>
</dbReference>
<dbReference type="GO" id="GO:0003723">
    <property type="term" value="F:RNA binding"/>
    <property type="evidence" value="ECO:0007669"/>
    <property type="project" value="TreeGrafter"/>
</dbReference>
<feature type="region of interest" description="Disordered" evidence="1">
    <location>
        <begin position="1"/>
        <end position="49"/>
    </location>
</feature>
<dbReference type="GO" id="GO:0004386">
    <property type="term" value="F:helicase activity"/>
    <property type="evidence" value="ECO:0007669"/>
    <property type="project" value="TreeGrafter"/>
</dbReference>
<evidence type="ECO:0000259" key="2">
    <source>
        <dbReference type="PROSITE" id="PS51194"/>
    </source>
</evidence>
<dbReference type="SUPFAM" id="SSF52540">
    <property type="entry name" value="P-loop containing nucleoside triphosphate hydrolases"/>
    <property type="match status" value="1"/>
</dbReference>
<evidence type="ECO:0000313" key="4">
    <source>
        <dbReference type="Proteomes" id="UP000002729"/>
    </source>
</evidence>
<dbReference type="EMBL" id="GL833124">
    <property type="protein sequence ID" value="EGB10357.1"/>
    <property type="molecule type" value="Genomic_DNA"/>
</dbReference>
<accession>F0Y2V3</accession>
<gene>
    <name evidence="3" type="ORF">AURANDRAFT_62734</name>
</gene>
<dbReference type="CDD" id="cd18791">
    <property type="entry name" value="SF2_C_RHA"/>
    <property type="match status" value="1"/>
</dbReference>
<reference evidence="3 4" key="1">
    <citation type="journal article" date="2011" name="Proc. Natl. Acad. Sci. U.S.A.">
        <title>Niche of harmful alga Aureococcus anophagefferens revealed through ecogenomics.</title>
        <authorList>
            <person name="Gobler C.J."/>
            <person name="Berry D.L."/>
            <person name="Dyhrman S.T."/>
            <person name="Wilhelm S.W."/>
            <person name="Salamov A."/>
            <person name="Lobanov A.V."/>
            <person name="Zhang Y."/>
            <person name="Collier J.L."/>
            <person name="Wurch L.L."/>
            <person name="Kustka A.B."/>
            <person name="Dill B.D."/>
            <person name="Shah M."/>
            <person name="VerBerkmoes N.C."/>
            <person name="Kuo A."/>
            <person name="Terry A."/>
            <person name="Pangilinan J."/>
            <person name="Lindquist E.A."/>
            <person name="Lucas S."/>
            <person name="Paulsen I.T."/>
            <person name="Hattenrath-Lehmann T.K."/>
            <person name="Talmage S.C."/>
            <person name="Walker E.A."/>
            <person name="Koch F."/>
            <person name="Burson A.M."/>
            <person name="Marcoval M.A."/>
            <person name="Tang Y.Z."/>
            <person name="Lecleir G.R."/>
            <person name="Coyne K.J."/>
            <person name="Berg G.M."/>
            <person name="Bertrand E.M."/>
            <person name="Saito M.A."/>
            <person name="Gladyshev V.N."/>
            <person name="Grigoriev I.V."/>
        </authorList>
    </citation>
    <scope>NUCLEOTIDE SEQUENCE [LARGE SCALE GENOMIC DNA]</scope>
    <source>
        <strain evidence="4">CCMP 1984</strain>
    </source>
</reference>
<dbReference type="PANTHER" id="PTHR18934:SF145">
    <property type="entry name" value="ATP-DEPENDENT RNA HELICASE DHX57-RELATED"/>
    <property type="match status" value="1"/>
</dbReference>
<dbReference type="Gene3D" id="1.20.120.1080">
    <property type="match status" value="1"/>
</dbReference>
<evidence type="ECO:0000313" key="3">
    <source>
        <dbReference type="EMBL" id="EGB10357.1"/>
    </source>
</evidence>
<proteinExistence type="predicted"/>
<dbReference type="Gene3D" id="3.40.50.300">
    <property type="entry name" value="P-loop containing nucleotide triphosphate hydrolases"/>
    <property type="match status" value="1"/>
</dbReference>